<evidence type="ECO:0000313" key="1">
    <source>
        <dbReference type="EMBL" id="SVC53322.1"/>
    </source>
</evidence>
<reference evidence="1" key="1">
    <citation type="submission" date="2018-05" db="EMBL/GenBank/DDBJ databases">
        <authorList>
            <person name="Lanie J.A."/>
            <person name="Ng W.-L."/>
            <person name="Kazmierczak K.M."/>
            <person name="Andrzejewski T.M."/>
            <person name="Davidsen T.M."/>
            <person name="Wayne K.J."/>
            <person name="Tettelin H."/>
            <person name="Glass J.I."/>
            <person name="Rusch D."/>
            <person name="Podicherti R."/>
            <person name="Tsui H.-C.T."/>
            <person name="Winkler M.E."/>
        </authorList>
    </citation>
    <scope>NUCLEOTIDE SEQUENCE</scope>
</reference>
<organism evidence="1">
    <name type="scientific">marine metagenome</name>
    <dbReference type="NCBI Taxonomy" id="408172"/>
    <lineage>
        <taxon>unclassified sequences</taxon>
        <taxon>metagenomes</taxon>
        <taxon>ecological metagenomes</taxon>
    </lineage>
</organism>
<proteinExistence type="predicted"/>
<dbReference type="EMBL" id="UINC01096441">
    <property type="protein sequence ID" value="SVC53322.1"/>
    <property type="molecule type" value="Genomic_DNA"/>
</dbReference>
<dbReference type="AlphaFoldDB" id="A0A382N0V5"/>
<sequence length="39" mass="3900">VVVVFAQVIPTPTGPAASTIGIGGQSVRFPEIVESVGGY</sequence>
<protein>
    <submittedName>
        <fullName evidence="1">Uncharacterized protein</fullName>
    </submittedName>
</protein>
<feature type="non-terminal residue" evidence="1">
    <location>
        <position position="1"/>
    </location>
</feature>
<name>A0A382N0V5_9ZZZZ</name>
<accession>A0A382N0V5</accession>
<gene>
    <name evidence="1" type="ORF">METZ01_LOCUS306176</name>
</gene>